<gene>
    <name evidence="1" type="ORF">L596_019772</name>
</gene>
<comment type="caution">
    <text evidence="1">The sequence shown here is derived from an EMBL/GenBank/DDBJ whole genome shotgun (WGS) entry which is preliminary data.</text>
</comment>
<dbReference type="EMBL" id="AZBU02000006">
    <property type="protein sequence ID" value="TKR72301.1"/>
    <property type="molecule type" value="Genomic_DNA"/>
</dbReference>
<protein>
    <submittedName>
        <fullName evidence="1">Uncharacterized protein</fullName>
    </submittedName>
</protein>
<dbReference type="AlphaFoldDB" id="A0A4U5MRL3"/>
<evidence type="ECO:0000313" key="1">
    <source>
        <dbReference type="EMBL" id="TKR72301.1"/>
    </source>
</evidence>
<organism evidence="1 2">
    <name type="scientific">Steinernema carpocapsae</name>
    <name type="common">Entomopathogenic nematode</name>
    <dbReference type="NCBI Taxonomy" id="34508"/>
    <lineage>
        <taxon>Eukaryota</taxon>
        <taxon>Metazoa</taxon>
        <taxon>Ecdysozoa</taxon>
        <taxon>Nematoda</taxon>
        <taxon>Chromadorea</taxon>
        <taxon>Rhabditida</taxon>
        <taxon>Tylenchina</taxon>
        <taxon>Panagrolaimomorpha</taxon>
        <taxon>Strongyloidoidea</taxon>
        <taxon>Steinernematidae</taxon>
        <taxon>Steinernema</taxon>
    </lineage>
</organism>
<reference evidence="1 2" key="2">
    <citation type="journal article" date="2019" name="G3 (Bethesda)">
        <title>Hybrid Assembly of the Genome of the Entomopathogenic Nematode Steinernema carpocapsae Identifies the X-Chromosome.</title>
        <authorList>
            <person name="Serra L."/>
            <person name="Macchietto M."/>
            <person name="Macias-Munoz A."/>
            <person name="McGill C.J."/>
            <person name="Rodriguez I.M."/>
            <person name="Rodriguez B."/>
            <person name="Murad R."/>
            <person name="Mortazavi A."/>
        </authorList>
    </citation>
    <scope>NUCLEOTIDE SEQUENCE [LARGE SCALE GENOMIC DNA]</scope>
    <source>
        <strain evidence="1 2">ALL</strain>
    </source>
</reference>
<proteinExistence type="predicted"/>
<sequence length="214" mass="23361">MNVPEHIFLLGGNQSPSQNAQDPLIFEQMEVPARIVLSPRGQTGADLSISSELGQMTVPDRIFAGGSQQLYFQNPSSLQGGIGGSSLNHKLNVLEEMEVPDRIVYEDCNREEIEFPASIDQITDDEDTNETDYVSGEETSVAAENRAESFVISMPENEEEDPVEEEIDQNEVPHEQIFKATCCIGTCLLAGVSAVALIGTYIFKIATCQGSTKD</sequence>
<reference evidence="1 2" key="1">
    <citation type="journal article" date="2015" name="Genome Biol.">
        <title>Comparative genomics of Steinernema reveals deeply conserved gene regulatory networks.</title>
        <authorList>
            <person name="Dillman A.R."/>
            <person name="Macchietto M."/>
            <person name="Porter C.F."/>
            <person name="Rogers A."/>
            <person name="Williams B."/>
            <person name="Antoshechkin I."/>
            <person name="Lee M.M."/>
            <person name="Goodwin Z."/>
            <person name="Lu X."/>
            <person name="Lewis E.E."/>
            <person name="Goodrich-Blair H."/>
            <person name="Stock S.P."/>
            <person name="Adams B.J."/>
            <person name="Sternberg P.W."/>
            <person name="Mortazavi A."/>
        </authorList>
    </citation>
    <scope>NUCLEOTIDE SEQUENCE [LARGE SCALE GENOMIC DNA]</scope>
    <source>
        <strain evidence="1 2">ALL</strain>
    </source>
</reference>
<evidence type="ECO:0000313" key="2">
    <source>
        <dbReference type="Proteomes" id="UP000298663"/>
    </source>
</evidence>
<name>A0A4U5MRL3_STECR</name>
<keyword evidence="2" id="KW-1185">Reference proteome</keyword>
<dbReference type="Proteomes" id="UP000298663">
    <property type="component" value="Unassembled WGS sequence"/>
</dbReference>
<accession>A0A4U5MRL3</accession>